<evidence type="ECO:0000256" key="2">
    <source>
        <dbReference type="ARBA" id="ARBA00023315"/>
    </source>
</evidence>
<dbReference type="SUPFAM" id="SSF55729">
    <property type="entry name" value="Acyl-CoA N-acyltransferases (Nat)"/>
    <property type="match status" value="1"/>
</dbReference>
<dbReference type="InterPro" id="IPR050832">
    <property type="entry name" value="Bact_Acetyltransf"/>
</dbReference>
<dbReference type="Pfam" id="PF00583">
    <property type="entry name" value="Acetyltransf_1"/>
    <property type="match status" value="1"/>
</dbReference>
<evidence type="ECO:0000313" key="5">
    <source>
        <dbReference type="EMBL" id="PKV99670.1"/>
    </source>
</evidence>
<keyword evidence="6" id="KW-1185">Reference proteome</keyword>
<accession>A0A2N3X0M9</accession>
<dbReference type="GO" id="GO:0016747">
    <property type="term" value="F:acyltransferase activity, transferring groups other than amino-acyl groups"/>
    <property type="evidence" value="ECO:0007669"/>
    <property type="project" value="InterPro"/>
</dbReference>
<gene>
    <name evidence="5" type="ORF">ATK30_0652</name>
    <name evidence="4" type="ORF">H5411_34035</name>
</gene>
<reference evidence="4 7" key="2">
    <citation type="submission" date="2020-08" db="EMBL/GenBank/DDBJ databases">
        <title>Amycolatopsis echigonensis JCM 21831.</title>
        <authorList>
            <person name="Tedsree N."/>
            <person name="Kuncharoen N."/>
            <person name="Likhitwitayawuid K."/>
            <person name="Tanasupawat S."/>
        </authorList>
    </citation>
    <scope>NUCLEOTIDE SEQUENCE [LARGE SCALE GENOMIC DNA]</scope>
    <source>
        <strain evidence="4 7">JCM 21831</strain>
    </source>
</reference>
<accession>A0A8E2B7P9</accession>
<dbReference type="EMBL" id="JACJHR010000066">
    <property type="protein sequence ID" value="MBB2504151.1"/>
    <property type="molecule type" value="Genomic_DNA"/>
</dbReference>
<reference evidence="5 6" key="1">
    <citation type="submission" date="2017-12" db="EMBL/GenBank/DDBJ databases">
        <title>Sequencing the genomes of 1000 Actinobacteria strains.</title>
        <authorList>
            <person name="Klenk H.-P."/>
        </authorList>
    </citation>
    <scope>NUCLEOTIDE SEQUENCE [LARGE SCALE GENOMIC DNA]</scope>
    <source>
        <strain evidence="5 6">DSM 45165</strain>
    </source>
</reference>
<comment type="caution">
    <text evidence="5">The sequence shown here is derived from an EMBL/GenBank/DDBJ whole genome shotgun (WGS) entry which is preliminary data.</text>
</comment>
<name>A0A2N3X0M9_9PSEU</name>
<dbReference type="AlphaFoldDB" id="A0A2N3X0M9"/>
<dbReference type="InterPro" id="IPR016181">
    <property type="entry name" value="Acyl_CoA_acyltransferase"/>
</dbReference>
<organism evidence="5 6">
    <name type="scientific">Amycolatopsis echigonensis</name>
    <dbReference type="NCBI Taxonomy" id="2576905"/>
    <lineage>
        <taxon>Bacteria</taxon>
        <taxon>Bacillati</taxon>
        <taxon>Actinomycetota</taxon>
        <taxon>Actinomycetes</taxon>
        <taxon>Pseudonocardiales</taxon>
        <taxon>Pseudonocardiaceae</taxon>
        <taxon>Amycolatopsis</taxon>
    </lineage>
</organism>
<dbReference type="PANTHER" id="PTHR43877">
    <property type="entry name" value="AMINOALKYLPHOSPHONATE N-ACETYLTRANSFERASE-RELATED-RELATED"/>
    <property type="match status" value="1"/>
</dbReference>
<dbReference type="Proteomes" id="UP000550260">
    <property type="component" value="Unassembled WGS sequence"/>
</dbReference>
<sequence>MIVVRELSAENWAEWRDLRLAALREDPAAFSAKLADWQGENDAEPRWRARLRDVSFNALADLDGVPAGMVSGHLSERGDKAELLSMWVAPSARGRGVGDALVRAVVRWSEGRGAGELMLRVAGGNEQALVLYRRHGFVKRPLSSEAASCEHEMVREAHRA</sequence>
<proteinExistence type="predicted"/>
<evidence type="ECO:0000256" key="1">
    <source>
        <dbReference type="ARBA" id="ARBA00022679"/>
    </source>
</evidence>
<evidence type="ECO:0000313" key="6">
    <source>
        <dbReference type="Proteomes" id="UP000233750"/>
    </source>
</evidence>
<dbReference type="PROSITE" id="PS51186">
    <property type="entry name" value="GNAT"/>
    <property type="match status" value="1"/>
</dbReference>
<keyword evidence="1" id="KW-0808">Transferase</keyword>
<evidence type="ECO:0000313" key="7">
    <source>
        <dbReference type="Proteomes" id="UP000550260"/>
    </source>
</evidence>
<dbReference type="RefSeq" id="WP_101434225.1">
    <property type="nucleotide sequence ID" value="NZ_JACJHR010000066.1"/>
</dbReference>
<dbReference type="Proteomes" id="UP000233750">
    <property type="component" value="Unassembled WGS sequence"/>
</dbReference>
<protein>
    <submittedName>
        <fullName evidence="4">GNAT family N-acetyltransferase</fullName>
    </submittedName>
    <submittedName>
        <fullName evidence="5">Ribosomal protein S18 acetylase RimI-like enzyme</fullName>
    </submittedName>
</protein>
<dbReference type="EMBL" id="PJMY01000002">
    <property type="protein sequence ID" value="PKV99670.1"/>
    <property type="molecule type" value="Genomic_DNA"/>
</dbReference>
<dbReference type="CDD" id="cd04301">
    <property type="entry name" value="NAT_SF"/>
    <property type="match status" value="1"/>
</dbReference>
<evidence type="ECO:0000313" key="4">
    <source>
        <dbReference type="EMBL" id="MBB2504151.1"/>
    </source>
</evidence>
<dbReference type="Gene3D" id="3.40.630.30">
    <property type="match status" value="1"/>
</dbReference>
<dbReference type="PANTHER" id="PTHR43877:SF2">
    <property type="entry name" value="AMINOALKYLPHOSPHONATE N-ACETYLTRANSFERASE-RELATED"/>
    <property type="match status" value="1"/>
</dbReference>
<dbReference type="OrthoDB" id="9799092at2"/>
<evidence type="ECO:0000259" key="3">
    <source>
        <dbReference type="PROSITE" id="PS51186"/>
    </source>
</evidence>
<dbReference type="InterPro" id="IPR000182">
    <property type="entry name" value="GNAT_dom"/>
</dbReference>
<keyword evidence="2" id="KW-0012">Acyltransferase</keyword>
<feature type="domain" description="N-acetyltransferase" evidence="3">
    <location>
        <begin position="2"/>
        <end position="160"/>
    </location>
</feature>